<organism evidence="1 2">
    <name type="scientific">Streptomyces caniscabiei</name>
    <dbReference type="NCBI Taxonomy" id="2746961"/>
    <lineage>
        <taxon>Bacteria</taxon>
        <taxon>Bacillati</taxon>
        <taxon>Actinomycetota</taxon>
        <taxon>Actinomycetes</taxon>
        <taxon>Kitasatosporales</taxon>
        <taxon>Streptomycetaceae</taxon>
        <taxon>Streptomyces</taxon>
    </lineage>
</organism>
<name>A0ABU4MSH5_9ACTN</name>
<gene>
    <name evidence="1" type="ORF">PV383_20165</name>
</gene>
<protein>
    <submittedName>
        <fullName evidence="1">Uncharacterized protein</fullName>
    </submittedName>
</protein>
<evidence type="ECO:0000313" key="2">
    <source>
        <dbReference type="Proteomes" id="UP001282474"/>
    </source>
</evidence>
<dbReference type="Proteomes" id="UP001282474">
    <property type="component" value="Unassembled WGS sequence"/>
</dbReference>
<keyword evidence="2" id="KW-1185">Reference proteome</keyword>
<sequence length="180" mass="18058">MAWSAPMTAVANSTFTAAQFNQYVRDNLNETAPAKATSAGSYFVADGVNSIAERTPNGVGVLTSETTTSTSFTDLATIGPSVTVDTGPYALVLTHCQVGNSGAGSAYAGVEVTGASSIAPALNRSINVIGAAGATVGAGTSVLHVGGLALTPGSNTFTMKYRVSSGTGTFADRRISVMPL</sequence>
<dbReference type="EMBL" id="JARAWJ010000014">
    <property type="protein sequence ID" value="MDX3039477.1"/>
    <property type="molecule type" value="Genomic_DNA"/>
</dbReference>
<reference evidence="1 2" key="1">
    <citation type="journal article" date="2023" name="Microb. Genom.">
        <title>Mesoterricola silvestris gen. nov., sp. nov., Mesoterricola sediminis sp. nov., Geothrix oryzae sp. nov., Geothrix edaphica sp. nov., Geothrix rubra sp. nov., and Geothrix limicola sp. nov., six novel members of Acidobacteriota isolated from soils.</title>
        <authorList>
            <person name="Weisberg A.J."/>
            <person name="Pearce E."/>
            <person name="Kramer C.G."/>
            <person name="Chang J.H."/>
            <person name="Clarke C.R."/>
        </authorList>
    </citation>
    <scope>NUCLEOTIDE SEQUENCE [LARGE SCALE GENOMIC DNA]</scope>
    <source>
        <strain evidence="1 2">NE20-4-1</strain>
    </source>
</reference>
<proteinExistence type="predicted"/>
<accession>A0ABU4MSH5</accession>
<dbReference type="RefSeq" id="WP_193382559.1">
    <property type="nucleotide sequence ID" value="NZ_JABXWF010000011.1"/>
</dbReference>
<comment type="caution">
    <text evidence="1">The sequence shown here is derived from an EMBL/GenBank/DDBJ whole genome shotgun (WGS) entry which is preliminary data.</text>
</comment>
<evidence type="ECO:0000313" key="1">
    <source>
        <dbReference type="EMBL" id="MDX3039477.1"/>
    </source>
</evidence>